<name>A0AAV4S0Q6_CAEEX</name>
<organism evidence="2 3">
    <name type="scientific">Caerostris extrusa</name>
    <name type="common">Bark spider</name>
    <name type="synonym">Caerostris bankana</name>
    <dbReference type="NCBI Taxonomy" id="172846"/>
    <lineage>
        <taxon>Eukaryota</taxon>
        <taxon>Metazoa</taxon>
        <taxon>Ecdysozoa</taxon>
        <taxon>Arthropoda</taxon>
        <taxon>Chelicerata</taxon>
        <taxon>Arachnida</taxon>
        <taxon>Araneae</taxon>
        <taxon>Araneomorphae</taxon>
        <taxon>Entelegynae</taxon>
        <taxon>Araneoidea</taxon>
        <taxon>Araneidae</taxon>
        <taxon>Caerostris</taxon>
    </lineage>
</organism>
<dbReference type="Proteomes" id="UP001054945">
    <property type="component" value="Unassembled WGS sequence"/>
</dbReference>
<gene>
    <name evidence="2" type="ORF">CEXT_58371</name>
</gene>
<sequence>MPSVTFSQIGVEAKSSAARVPDEGPDRRTGWNTFPTNDKEEEKRNRLASLHCLSRDHNGLLIALLSSASDRSLEMVR</sequence>
<keyword evidence="3" id="KW-1185">Reference proteome</keyword>
<comment type="caution">
    <text evidence="2">The sequence shown here is derived from an EMBL/GenBank/DDBJ whole genome shotgun (WGS) entry which is preliminary data.</text>
</comment>
<proteinExistence type="predicted"/>
<evidence type="ECO:0000256" key="1">
    <source>
        <dbReference type="SAM" id="MobiDB-lite"/>
    </source>
</evidence>
<reference evidence="2 3" key="1">
    <citation type="submission" date="2021-06" db="EMBL/GenBank/DDBJ databases">
        <title>Caerostris extrusa draft genome.</title>
        <authorList>
            <person name="Kono N."/>
            <person name="Arakawa K."/>
        </authorList>
    </citation>
    <scope>NUCLEOTIDE SEQUENCE [LARGE SCALE GENOMIC DNA]</scope>
</reference>
<accession>A0AAV4S0Q6</accession>
<protein>
    <submittedName>
        <fullName evidence="2">Uncharacterized protein</fullName>
    </submittedName>
</protein>
<feature type="region of interest" description="Disordered" evidence="1">
    <location>
        <begin position="1"/>
        <end position="42"/>
    </location>
</feature>
<evidence type="ECO:0000313" key="2">
    <source>
        <dbReference type="EMBL" id="GIY25992.1"/>
    </source>
</evidence>
<dbReference type="EMBL" id="BPLR01008612">
    <property type="protein sequence ID" value="GIY25992.1"/>
    <property type="molecule type" value="Genomic_DNA"/>
</dbReference>
<evidence type="ECO:0000313" key="3">
    <source>
        <dbReference type="Proteomes" id="UP001054945"/>
    </source>
</evidence>
<feature type="compositionally biased region" description="Basic and acidic residues" evidence="1">
    <location>
        <begin position="20"/>
        <end position="29"/>
    </location>
</feature>
<dbReference type="AlphaFoldDB" id="A0AAV4S0Q6"/>